<feature type="site" description="Important for substrate specificity" evidence="4">
    <location>
        <position position="246"/>
    </location>
</feature>
<dbReference type="Proteomes" id="UP000664521">
    <property type="component" value="Unassembled WGS sequence"/>
</dbReference>
<feature type="domain" description="Nucleoside phosphorylase" evidence="5">
    <location>
        <begin position="91"/>
        <end position="328"/>
    </location>
</feature>
<keyword evidence="1 4" id="KW-0328">Glycosyltransferase</keyword>
<keyword evidence="3 4" id="KW-0660">Purine salvage</keyword>
<evidence type="ECO:0000313" key="7">
    <source>
        <dbReference type="Proteomes" id="UP000664521"/>
    </source>
</evidence>
<gene>
    <name evidence="6" type="primary">MEU1</name>
    <name evidence="6" type="ORF">HETSPECPRED_001430</name>
</gene>
<organism evidence="6 7">
    <name type="scientific">Heterodermia speciosa</name>
    <dbReference type="NCBI Taxonomy" id="116794"/>
    <lineage>
        <taxon>Eukaryota</taxon>
        <taxon>Fungi</taxon>
        <taxon>Dikarya</taxon>
        <taxon>Ascomycota</taxon>
        <taxon>Pezizomycotina</taxon>
        <taxon>Lecanoromycetes</taxon>
        <taxon>OSLEUM clade</taxon>
        <taxon>Lecanoromycetidae</taxon>
        <taxon>Caliciales</taxon>
        <taxon>Physciaceae</taxon>
        <taxon>Heterodermia</taxon>
    </lineage>
</organism>
<dbReference type="UniPathway" id="UPA00904">
    <property type="reaction ID" value="UER00873"/>
</dbReference>
<feature type="binding site" evidence="4">
    <location>
        <position position="265"/>
    </location>
    <ligand>
        <name>phosphate</name>
        <dbReference type="ChEBI" id="CHEBI:43474"/>
    </ligand>
</feature>
<comment type="subunit">
    <text evidence="4">Homotrimer.</text>
</comment>
<feature type="binding site" evidence="4">
    <location>
        <position position="264"/>
    </location>
    <ligand>
        <name>substrate</name>
    </ligand>
</feature>
<evidence type="ECO:0000256" key="2">
    <source>
        <dbReference type="ARBA" id="ARBA00022679"/>
    </source>
</evidence>
<evidence type="ECO:0000256" key="3">
    <source>
        <dbReference type="ARBA" id="ARBA00022726"/>
    </source>
</evidence>
<feature type="binding site" evidence="4">
    <location>
        <position position="39"/>
    </location>
    <ligand>
        <name>phosphate</name>
        <dbReference type="ChEBI" id="CHEBI:43474"/>
    </ligand>
</feature>
<dbReference type="GO" id="GO:0005829">
    <property type="term" value="C:cytosol"/>
    <property type="evidence" value="ECO:0007669"/>
    <property type="project" value="TreeGrafter"/>
</dbReference>
<dbReference type="InterPro" id="IPR018099">
    <property type="entry name" value="Purine_phosphorylase-2_CS"/>
</dbReference>
<dbReference type="PANTHER" id="PTHR42679:SF2">
    <property type="entry name" value="S-METHYL-5'-THIOADENOSINE PHOSPHORYLASE"/>
    <property type="match status" value="1"/>
</dbReference>
<comment type="catalytic activity">
    <reaction evidence="4">
        <text>S-methyl-5'-thioadenosine + phosphate = 5-(methylsulfanyl)-alpha-D-ribose 1-phosphate + adenine</text>
        <dbReference type="Rhea" id="RHEA:11852"/>
        <dbReference type="ChEBI" id="CHEBI:16708"/>
        <dbReference type="ChEBI" id="CHEBI:17509"/>
        <dbReference type="ChEBI" id="CHEBI:43474"/>
        <dbReference type="ChEBI" id="CHEBI:58533"/>
        <dbReference type="EC" id="2.4.2.28"/>
    </reaction>
</comment>
<proteinExistence type="inferred from homology"/>
<feature type="binding site" evidence="4">
    <location>
        <begin position="288"/>
        <end position="290"/>
    </location>
    <ligand>
        <name>substrate</name>
    </ligand>
</feature>
<comment type="subcellular location">
    <subcellularLocation>
        <location evidence="4">Cytoplasm</location>
    </subcellularLocation>
    <subcellularLocation>
        <location evidence="4">Nucleus</location>
    </subcellularLocation>
</comment>
<comment type="function">
    <text evidence="4">Catalyzes the reversible phosphorylation of S-methyl-5'-thioadenosine (MTA) to adenine and 5-methylthioribose-1-phosphate. Involved in the breakdown of MTA, a major by-product of polyamine biosynthesis. Responsible for the first step in the methionine salvage pathway after MTA has been generated from S-adenosylmethionine. Has broad substrate specificity with 6-aminopurine nucleosides as preferred substrates.</text>
</comment>
<dbReference type="PANTHER" id="PTHR42679">
    <property type="entry name" value="S-METHYL-5'-THIOADENOSINE PHOSPHORYLASE"/>
    <property type="match status" value="1"/>
</dbReference>
<feature type="binding site" evidence="4">
    <location>
        <begin position="128"/>
        <end position="129"/>
    </location>
    <ligand>
        <name>phosphate</name>
        <dbReference type="ChEBI" id="CHEBI:43474"/>
    </ligand>
</feature>
<dbReference type="GO" id="GO:0019509">
    <property type="term" value="P:L-methionine salvage from methylthioadenosine"/>
    <property type="evidence" value="ECO:0007669"/>
    <property type="project" value="UniProtKB-UniRule"/>
</dbReference>
<name>A0A8H3PEM0_9LECA</name>
<evidence type="ECO:0000259" key="5">
    <source>
        <dbReference type="Pfam" id="PF01048"/>
    </source>
</evidence>
<keyword evidence="2 4" id="KW-0808">Transferase</keyword>
<feature type="binding site" evidence="4">
    <location>
        <begin position="95"/>
        <end position="96"/>
    </location>
    <ligand>
        <name>phosphate</name>
        <dbReference type="ChEBI" id="CHEBI:43474"/>
    </ligand>
</feature>
<dbReference type="InterPro" id="IPR000845">
    <property type="entry name" value="Nucleoside_phosphorylase_d"/>
</dbReference>
<dbReference type="EMBL" id="CAJPDS010000122">
    <property type="protein sequence ID" value="CAF9938943.1"/>
    <property type="molecule type" value="Genomic_DNA"/>
</dbReference>
<keyword evidence="4" id="KW-0963">Cytoplasm</keyword>
<dbReference type="EC" id="2.4.2.28" evidence="4"/>
<dbReference type="Gene3D" id="3.40.50.1580">
    <property type="entry name" value="Nucleoside phosphorylase domain"/>
    <property type="match status" value="1"/>
</dbReference>
<dbReference type="GO" id="GO:0006166">
    <property type="term" value="P:purine ribonucleoside salvage"/>
    <property type="evidence" value="ECO:0007669"/>
    <property type="project" value="UniProtKB-KW"/>
</dbReference>
<dbReference type="SUPFAM" id="SSF53167">
    <property type="entry name" value="Purine and uridine phosphorylases"/>
    <property type="match status" value="1"/>
</dbReference>
<feature type="site" description="Important for substrate specificity" evidence="4">
    <location>
        <position position="305"/>
    </location>
</feature>
<keyword evidence="4" id="KW-0539">Nucleus</keyword>
<dbReference type="InterPro" id="IPR035994">
    <property type="entry name" value="Nucleoside_phosphorylase_sf"/>
</dbReference>
<dbReference type="PROSITE" id="PS01240">
    <property type="entry name" value="PNP_MTAP_2"/>
    <property type="match status" value="1"/>
</dbReference>
<dbReference type="OrthoDB" id="431409at2759"/>
<comment type="caution">
    <text evidence="6">The sequence shown here is derived from an EMBL/GenBank/DDBJ whole genome shotgun (WGS) entry which is preliminary data.</text>
</comment>
<dbReference type="Pfam" id="PF01048">
    <property type="entry name" value="PNP_UDP_1"/>
    <property type="match status" value="1"/>
</dbReference>
<dbReference type="HAMAP" id="MF_01963">
    <property type="entry name" value="MTAP"/>
    <property type="match status" value="1"/>
</dbReference>
<reference evidence="6" key="1">
    <citation type="submission" date="2021-03" db="EMBL/GenBank/DDBJ databases">
        <authorList>
            <person name="Tagirdzhanova G."/>
        </authorList>
    </citation>
    <scope>NUCLEOTIDE SEQUENCE</scope>
</reference>
<comment type="similarity">
    <text evidence="4">Belongs to the PNP/MTAP phosphorylase family. MTAP subfamily.</text>
</comment>
<protein>
    <recommendedName>
        <fullName evidence="4">S-methyl-5'-thioadenosine phosphorylase</fullName>
        <ecNumber evidence="4">2.4.2.28</ecNumber>
    </recommendedName>
    <alternativeName>
        <fullName evidence="4">5'-methylthioadenosine phosphorylase</fullName>
        <shortName evidence="4">MTA phosphorylase</shortName>
        <shortName evidence="4">MTAP</shortName>
        <shortName evidence="4">MTAPase</shortName>
    </alternativeName>
</protein>
<dbReference type="GO" id="GO:0017061">
    <property type="term" value="F:S-methyl-5-thioadenosine phosphorylase activity"/>
    <property type="evidence" value="ECO:0007669"/>
    <property type="project" value="UniProtKB-UniRule"/>
</dbReference>
<evidence type="ECO:0000256" key="4">
    <source>
        <dbReference type="HAMAP-Rule" id="MF_03155"/>
    </source>
</evidence>
<dbReference type="InterPro" id="IPR010044">
    <property type="entry name" value="MTAP"/>
</dbReference>
<evidence type="ECO:0000256" key="1">
    <source>
        <dbReference type="ARBA" id="ARBA00022676"/>
    </source>
</evidence>
<comment type="pathway">
    <text evidence="4">Amino-acid biosynthesis; L-methionine biosynthesis via salvage pathway; S-methyl-5-thio-alpha-D-ribose 1-phosphate from S-methyl-5'-thioadenosine (phosphorylase route): step 1/1.</text>
</comment>
<sequence length="386" mass="41129">MAELPTTYTGIPGHPSCQLVEHPANSIPDPVPIAIVGGTGLSSLPSPPFTPLALLPPPQTPWGLPSSPIAILSYTPPSSTSTPDPKATTIAFLARHGLHHQYAPHEIPNRANVAALKRLGVTCVVGFSAVGSLKEEVKPRDFVVVDQVLDWTKGVSPPTFSIPPPPPPPSLNQPPKTNPFPFQVRPWTFFESGTVGHIPMAHPFDPPLRALLLHTLTTTPGLLLGPPTTTTHPSGTVICIEGPQFSTRAESLLFRSLGLSCINMSAFPEAKLFREAEIAFALVCMSTDYDSWREGEGEEGEGVSVEMVMGHMGANGENAKRVVARLVEELSRGGNEEVVRAERWRGTARAAAGITKVEGRGREAVEKLGWLFEGTGGFEGGFKGSG</sequence>
<evidence type="ECO:0000313" key="6">
    <source>
        <dbReference type="EMBL" id="CAF9938943.1"/>
    </source>
</evidence>
<accession>A0A8H3PEM0</accession>
<dbReference type="CDD" id="cd09010">
    <property type="entry name" value="MTAP_SsMTAPII_like_MTIP"/>
    <property type="match status" value="1"/>
</dbReference>
<keyword evidence="7" id="KW-1185">Reference proteome</keyword>
<dbReference type="GO" id="GO:0005634">
    <property type="term" value="C:nucleus"/>
    <property type="evidence" value="ECO:0007669"/>
    <property type="project" value="UniProtKB-SubCell"/>
</dbReference>
<dbReference type="AlphaFoldDB" id="A0A8H3PEM0"/>